<dbReference type="InterPro" id="IPR005119">
    <property type="entry name" value="LysR_subst-bd"/>
</dbReference>
<accession>A0ABT0GQF9</accession>
<proteinExistence type="inferred from homology"/>
<reference evidence="6" key="1">
    <citation type="submission" date="2022-04" db="EMBL/GenBank/DDBJ databases">
        <title>Roseibium sp. CAU 1639 isolated from mud.</title>
        <authorList>
            <person name="Kim W."/>
        </authorList>
    </citation>
    <scope>NUCLEOTIDE SEQUENCE</scope>
    <source>
        <strain evidence="6">CAU 1639</strain>
    </source>
</reference>
<gene>
    <name evidence="6" type="ORF">M0H32_05850</name>
</gene>
<dbReference type="SUPFAM" id="SSF53850">
    <property type="entry name" value="Periplasmic binding protein-like II"/>
    <property type="match status" value="1"/>
</dbReference>
<dbReference type="PANTHER" id="PTHR30537:SF5">
    <property type="entry name" value="HTH-TYPE TRANSCRIPTIONAL ACTIVATOR TTDR-RELATED"/>
    <property type="match status" value="1"/>
</dbReference>
<dbReference type="RefSeq" id="WP_248152022.1">
    <property type="nucleotide sequence ID" value="NZ_JALNMJ010000003.1"/>
</dbReference>
<dbReference type="Gene3D" id="1.10.10.10">
    <property type="entry name" value="Winged helix-like DNA-binding domain superfamily/Winged helix DNA-binding domain"/>
    <property type="match status" value="1"/>
</dbReference>
<comment type="similarity">
    <text evidence="1">Belongs to the LysR transcriptional regulatory family.</text>
</comment>
<evidence type="ECO:0000256" key="4">
    <source>
        <dbReference type="ARBA" id="ARBA00023163"/>
    </source>
</evidence>
<dbReference type="Proteomes" id="UP001431221">
    <property type="component" value="Unassembled WGS sequence"/>
</dbReference>
<dbReference type="EMBL" id="JALNMJ010000003">
    <property type="protein sequence ID" value="MCK7611675.1"/>
    <property type="molecule type" value="Genomic_DNA"/>
</dbReference>
<evidence type="ECO:0000313" key="7">
    <source>
        <dbReference type="Proteomes" id="UP001431221"/>
    </source>
</evidence>
<dbReference type="SUPFAM" id="SSF46785">
    <property type="entry name" value="Winged helix' DNA-binding domain"/>
    <property type="match status" value="1"/>
</dbReference>
<evidence type="ECO:0000256" key="1">
    <source>
        <dbReference type="ARBA" id="ARBA00009437"/>
    </source>
</evidence>
<dbReference type="InterPro" id="IPR000847">
    <property type="entry name" value="LysR_HTH_N"/>
</dbReference>
<evidence type="ECO:0000313" key="6">
    <source>
        <dbReference type="EMBL" id="MCK7611675.1"/>
    </source>
</evidence>
<dbReference type="Gene3D" id="3.40.190.10">
    <property type="entry name" value="Periplasmic binding protein-like II"/>
    <property type="match status" value="2"/>
</dbReference>
<dbReference type="PANTHER" id="PTHR30537">
    <property type="entry name" value="HTH-TYPE TRANSCRIPTIONAL REGULATOR"/>
    <property type="match status" value="1"/>
</dbReference>
<protein>
    <submittedName>
        <fullName evidence="6">LysR substrate-binding domain-containing protein</fullName>
    </submittedName>
</protein>
<dbReference type="InterPro" id="IPR036388">
    <property type="entry name" value="WH-like_DNA-bd_sf"/>
</dbReference>
<dbReference type="InterPro" id="IPR036390">
    <property type="entry name" value="WH_DNA-bd_sf"/>
</dbReference>
<comment type="caution">
    <text evidence="6">The sequence shown here is derived from an EMBL/GenBank/DDBJ whole genome shotgun (WGS) entry which is preliminary data.</text>
</comment>
<organism evidence="6 7">
    <name type="scientific">Roseibium sediminicola</name>
    <dbReference type="NCBI Taxonomy" id="2933272"/>
    <lineage>
        <taxon>Bacteria</taxon>
        <taxon>Pseudomonadati</taxon>
        <taxon>Pseudomonadota</taxon>
        <taxon>Alphaproteobacteria</taxon>
        <taxon>Hyphomicrobiales</taxon>
        <taxon>Stappiaceae</taxon>
        <taxon>Roseibium</taxon>
    </lineage>
</organism>
<evidence type="ECO:0000256" key="3">
    <source>
        <dbReference type="ARBA" id="ARBA00023125"/>
    </source>
</evidence>
<keyword evidence="3" id="KW-0238">DNA-binding</keyword>
<dbReference type="InterPro" id="IPR058163">
    <property type="entry name" value="LysR-type_TF_proteobact-type"/>
</dbReference>
<dbReference type="PRINTS" id="PR00039">
    <property type="entry name" value="HTHLYSR"/>
</dbReference>
<dbReference type="Pfam" id="PF00126">
    <property type="entry name" value="HTH_1"/>
    <property type="match status" value="1"/>
</dbReference>
<name>A0ABT0GQF9_9HYPH</name>
<evidence type="ECO:0000259" key="5">
    <source>
        <dbReference type="PROSITE" id="PS50931"/>
    </source>
</evidence>
<sequence length="306" mass="33338">MDRLPPFSSLLAFDAVARLGTLTRAAAELNVSQPAVSRRLIQLEADLGCSVVDRTTRPLALTPEGQELFDVLRSGLARLEAVVSRLRQTSSQDTVSISCGSGFAAYWLIPRLPDLELAVPEASIQIISQTHTDDTISADVQIRFGDGSWPGLDVAAVLGEEVFPVASPAYLERSGKAYSVEDLQSERLLGLRGDTGAWYNWETWFDAVGVPARAKLRTLDFDSYALMINAALAGQGICLCWAGLLDLFLQNGALQRLTDRSASSRRGYFVTFRQDEPEGSTVRRVSEWLASADRSKPLAGNSNLKT</sequence>
<dbReference type="PROSITE" id="PS50931">
    <property type="entry name" value="HTH_LYSR"/>
    <property type="match status" value="1"/>
</dbReference>
<keyword evidence="2" id="KW-0805">Transcription regulation</keyword>
<keyword evidence="7" id="KW-1185">Reference proteome</keyword>
<evidence type="ECO:0000256" key="2">
    <source>
        <dbReference type="ARBA" id="ARBA00023015"/>
    </source>
</evidence>
<dbReference type="Pfam" id="PF03466">
    <property type="entry name" value="LysR_substrate"/>
    <property type="match status" value="1"/>
</dbReference>
<feature type="domain" description="HTH lysR-type" evidence="5">
    <location>
        <begin position="5"/>
        <end position="62"/>
    </location>
</feature>
<keyword evidence="4" id="KW-0804">Transcription</keyword>